<evidence type="ECO:0000313" key="2">
    <source>
        <dbReference type="EMBL" id="TGN12237.1"/>
    </source>
</evidence>
<keyword evidence="1" id="KW-1133">Transmembrane helix</keyword>
<feature type="transmembrane region" description="Helical" evidence="1">
    <location>
        <begin position="61"/>
        <end position="78"/>
    </location>
</feature>
<evidence type="ECO:0000313" key="3">
    <source>
        <dbReference type="Proteomes" id="UP000297649"/>
    </source>
</evidence>
<feature type="transmembrane region" description="Helical" evidence="1">
    <location>
        <begin position="6"/>
        <end position="21"/>
    </location>
</feature>
<reference evidence="2" key="1">
    <citation type="journal article" date="2019" name="PLoS Negl. Trop. Dis.">
        <title>Revisiting the worldwide diversity of Leptospira species in the environment.</title>
        <authorList>
            <person name="Vincent A.T."/>
            <person name="Schiettekatte O."/>
            <person name="Bourhy P."/>
            <person name="Veyrier F.J."/>
            <person name="Picardeau M."/>
        </authorList>
    </citation>
    <scope>NUCLEOTIDE SEQUENCE [LARGE SCALE GENOMIC DNA]</scope>
    <source>
        <strain evidence="2">201601109</strain>
    </source>
</reference>
<dbReference type="RefSeq" id="WP_135746440.1">
    <property type="nucleotide sequence ID" value="NZ_RQHT01000015.1"/>
</dbReference>
<dbReference type="OrthoDB" id="344435at2"/>
<proteinExistence type="predicted"/>
<keyword evidence="1" id="KW-0472">Membrane</keyword>
<feature type="transmembrane region" description="Helical" evidence="1">
    <location>
        <begin position="158"/>
        <end position="179"/>
    </location>
</feature>
<evidence type="ECO:0000256" key="1">
    <source>
        <dbReference type="SAM" id="Phobius"/>
    </source>
</evidence>
<feature type="transmembrane region" description="Helical" evidence="1">
    <location>
        <begin position="206"/>
        <end position="223"/>
    </location>
</feature>
<feature type="transmembrane region" description="Helical" evidence="1">
    <location>
        <begin position="184"/>
        <end position="200"/>
    </location>
</feature>
<dbReference type="EMBL" id="RQHU01000019">
    <property type="protein sequence ID" value="TGN12237.1"/>
    <property type="molecule type" value="Genomic_DNA"/>
</dbReference>
<sequence>MITSLSIQIVFVWFFIVYFLRERLGKRGLLLIFAISWFFFWNLLSSFSISGINSPKQSTQFVYFLFYLSVLLGVYLDYTSERNNTTNKLENAGSIEVIEQKYSQLLKYFVVPVMVSFLLRTIYLLITRYSIAQMRAEVFGLNTGTSDLFYRSISVTNFYWLVMHPILWASLLIGFARFIRTGKLNILMWAIALFVVDSLTTIGRFGIHYAIISLVTMYGLYLLKDQIPNKRKIYVGLFSCVLILILVFLMIQIRKGKSLEYIFGYFLLGYHTNSFALFDMELHNPNSLIYDYTFGLSFFSGLFELPIFLLNSFLGFSIQSISGEIGSYLNADRLVGHNEILGDLYYNAFGSNFFVMFRDGGPFFVGVYGLLFGFLYSKFSSSLKEFNPIYSTLLIGLYYILIYGIFKPFTTGEILPGILIAFSVYKIPEIFIFRKK</sequence>
<feature type="transmembrane region" description="Helical" evidence="1">
    <location>
        <begin position="389"/>
        <end position="406"/>
    </location>
</feature>
<comment type="caution">
    <text evidence="2">The sequence shown here is derived from an EMBL/GenBank/DDBJ whole genome shotgun (WGS) entry which is preliminary data.</text>
</comment>
<keyword evidence="1" id="KW-0812">Transmembrane</keyword>
<dbReference type="AlphaFoldDB" id="A0A6H3NNJ9"/>
<dbReference type="Proteomes" id="UP000297649">
    <property type="component" value="Unassembled WGS sequence"/>
</dbReference>
<feature type="transmembrane region" description="Helical" evidence="1">
    <location>
        <begin position="28"/>
        <end position="49"/>
    </location>
</feature>
<feature type="transmembrane region" description="Helical" evidence="1">
    <location>
        <begin position="360"/>
        <end position="377"/>
    </location>
</feature>
<gene>
    <name evidence="2" type="ORF">EHR08_12675</name>
</gene>
<feature type="transmembrane region" description="Helical" evidence="1">
    <location>
        <begin position="105"/>
        <end position="126"/>
    </location>
</feature>
<protein>
    <submittedName>
        <fullName evidence="2">Oligosaccharide repeat unit polymerase</fullName>
    </submittedName>
</protein>
<keyword evidence="3" id="KW-1185">Reference proteome</keyword>
<feature type="transmembrane region" description="Helical" evidence="1">
    <location>
        <begin position="412"/>
        <end position="433"/>
    </location>
</feature>
<organism evidence="2 3">
    <name type="scientific">Leptospira bandrabouensis</name>
    <dbReference type="NCBI Taxonomy" id="2484903"/>
    <lineage>
        <taxon>Bacteria</taxon>
        <taxon>Pseudomonadati</taxon>
        <taxon>Spirochaetota</taxon>
        <taxon>Spirochaetia</taxon>
        <taxon>Leptospirales</taxon>
        <taxon>Leptospiraceae</taxon>
        <taxon>Leptospira</taxon>
    </lineage>
</organism>
<accession>A0A6H3NNJ9</accession>
<feature type="transmembrane region" description="Helical" evidence="1">
    <location>
        <begin position="259"/>
        <end position="278"/>
    </location>
</feature>
<feature type="transmembrane region" description="Helical" evidence="1">
    <location>
        <begin position="235"/>
        <end position="253"/>
    </location>
</feature>
<dbReference type="NCBIfam" id="TIGR04370">
    <property type="entry name" value="glyco_rpt_poly"/>
    <property type="match status" value="1"/>
</dbReference>
<name>A0A6H3NNJ9_9LEPT</name>
<feature type="transmembrane region" description="Helical" evidence="1">
    <location>
        <begin position="290"/>
        <end position="310"/>
    </location>
</feature>